<gene>
    <name evidence="7" type="ORF">METZ01_LOCUS64428</name>
</gene>
<proteinExistence type="inferred from homology"/>
<dbReference type="GO" id="GO:0005525">
    <property type="term" value="F:GTP binding"/>
    <property type="evidence" value="ECO:0007669"/>
    <property type="project" value="UniProtKB-KW"/>
</dbReference>
<accession>A0A381T752</accession>
<dbReference type="Gene3D" id="3.40.50.300">
    <property type="entry name" value="P-loop containing nucleotide triphosphate hydrolases"/>
    <property type="match status" value="1"/>
</dbReference>
<evidence type="ECO:0000259" key="6">
    <source>
        <dbReference type="SMART" id="SM00382"/>
    </source>
</evidence>
<dbReference type="PANTHER" id="PTHR43087:SF1">
    <property type="entry name" value="LAO_AO TRANSPORT SYSTEM ATPASE"/>
    <property type="match status" value="1"/>
</dbReference>
<evidence type="ECO:0000256" key="1">
    <source>
        <dbReference type="ARBA" id="ARBA00009625"/>
    </source>
</evidence>
<dbReference type="AlphaFoldDB" id="A0A381T752"/>
<organism evidence="7">
    <name type="scientific">marine metagenome</name>
    <dbReference type="NCBI Taxonomy" id="408172"/>
    <lineage>
        <taxon>unclassified sequences</taxon>
        <taxon>metagenomes</taxon>
        <taxon>ecological metagenomes</taxon>
    </lineage>
</organism>
<reference evidence="7" key="1">
    <citation type="submission" date="2018-05" db="EMBL/GenBank/DDBJ databases">
        <authorList>
            <person name="Lanie J.A."/>
            <person name="Ng W.-L."/>
            <person name="Kazmierczak K.M."/>
            <person name="Andrzejewski T.M."/>
            <person name="Davidsen T.M."/>
            <person name="Wayne K.J."/>
            <person name="Tettelin H."/>
            <person name="Glass J.I."/>
            <person name="Rusch D."/>
            <person name="Podicherti R."/>
            <person name="Tsui H.-C.T."/>
            <person name="Winkler M.E."/>
        </authorList>
    </citation>
    <scope>NUCLEOTIDE SEQUENCE</scope>
</reference>
<dbReference type="SUPFAM" id="SSF52540">
    <property type="entry name" value="P-loop containing nucleoside triphosphate hydrolases"/>
    <property type="match status" value="1"/>
</dbReference>
<evidence type="ECO:0000256" key="2">
    <source>
        <dbReference type="ARBA" id="ARBA00022741"/>
    </source>
</evidence>
<dbReference type="InterPro" id="IPR003593">
    <property type="entry name" value="AAA+_ATPase"/>
</dbReference>
<dbReference type="GO" id="GO:0003924">
    <property type="term" value="F:GTPase activity"/>
    <property type="evidence" value="ECO:0007669"/>
    <property type="project" value="InterPro"/>
</dbReference>
<evidence type="ECO:0000256" key="4">
    <source>
        <dbReference type="ARBA" id="ARBA00023134"/>
    </source>
</evidence>
<dbReference type="InterPro" id="IPR005129">
    <property type="entry name" value="GTPase_ArgK"/>
</dbReference>
<feature type="domain" description="AAA+ ATPase" evidence="6">
    <location>
        <begin position="44"/>
        <end position="195"/>
    </location>
</feature>
<dbReference type="InterPro" id="IPR052040">
    <property type="entry name" value="GTPase/Isobutyryl-CoA_mutase"/>
</dbReference>
<evidence type="ECO:0000256" key="3">
    <source>
        <dbReference type="ARBA" id="ARBA00022801"/>
    </source>
</evidence>
<dbReference type="SMART" id="SM00382">
    <property type="entry name" value="AAA"/>
    <property type="match status" value="1"/>
</dbReference>
<name>A0A381T752_9ZZZZ</name>
<dbReference type="NCBIfam" id="TIGR00750">
    <property type="entry name" value="lao"/>
    <property type="match status" value="1"/>
</dbReference>
<sequence>MDSDTLDRIRSNDHRSLSRVISQIENNAKIPDTFFQKLHHHANQTLRLGITGPPGAGKSTLTDQLIQQIISDGKSVGVVAVDPTSPFTGGALLGDRVRMNHYIWDDNVFIRSMGSHGDLGGLARKAQDVGDVLAASGKDVVIFETVGVGQGELDVAKAVDLTIVVLVPESGDEVQLMKAGLVEIADIFVVNKSDRQGADRLAQSLKSILHSITKKDHLEPPIYNTSADRNEGISELYKGLTDLTEVMVDKGLMNQKYLDRHRNRVLNLIQDRLLGKFWTQQRLDQLEDSVHNLSMTDESPYKVAKTLLDSANE</sequence>
<keyword evidence="4" id="KW-0342">GTP-binding</keyword>
<keyword evidence="3" id="KW-0378">Hydrolase</keyword>
<dbReference type="EMBL" id="UINC01004073">
    <property type="protein sequence ID" value="SVA11574.1"/>
    <property type="molecule type" value="Genomic_DNA"/>
</dbReference>
<dbReference type="PANTHER" id="PTHR43087">
    <property type="entry name" value="LYSINE/ARGININE/ORNITHINE TRANSPORT SYSTEM KINASE"/>
    <property type="match status" value="1"/>
</dbReference>
<evidence type="ECO:0000313" key="7">
    <source>
        <dbReference type="EMBL" id="SVA11574.1"/>
    </source>
</evidence>
<keyword evidence="5" id="KW-0143">Chaperone</keyword>
<keyword evidence="2" id="KW-0547">Nucleotide-binding</keyword>
<dbReference type="Pfam" id="PF03308">
    <property type="entry name" value="MeaB"/>
    <property type="match status" value="1"/>
</dbReference>
<dbReference type="InterPro" id="IPR027417">
    <property type="entry name" value="P-loop_NTPase"/>
</dbReference>
<protein>
    <recommendedName>
        <fullName evidence="6">AAA+ ATPase domain-containing protein</fullName>
    </recommendedName>
</protein>
<evidence type="ECO:0000256" key="5">
    <source>
        <dbReference type="ARBA" id="ARBA00023186"/>
    </source>
</evidence>
<dbReference type="CDD" id="cd03114">
    <property type="entry name" value="MMAA-like"/>
    <property type="match status" value="1"/>
</dbReference>
<comment type="similarity">
    <text evidence="1">Belongs to the SIMIBI class G3E GTPase family. ArgK/MeaB subfamily.</text>
</comment>